<name>Q11GB1_CHESB</name>
<organism evidence="2">
    <name type="scientific">Chelativorans sp. (strain BNC1)</name>
    <dbReference type="NCBI Taxonomy" id="266779"/>
    <lineage>
        <taxon>Bacteria</taxon>
        <taxon>Pseudomonadati</taxon>
        <taxon>Pseudomonadota</taxon>
        <taxon>Alphaproteobacteria</taxon>
        <taxon>Hyphomicrobiales</taxon>
        <taxon>Phyllobacteriaceae</taxon>
        <taxon>Chelativorans</taxon>
    </lineage>
</organism>
<feature type="region of interest" description="Disordered" evidence="1">
    <location>
        <begin position="80"/>
        <end position="128"/>
    </location>
</feature>
<proteinExistence type="predicted"/>
<dbReference type="AlphaFoldDB" id="Q11GB1"/>
<accession>Q11GB1</accession>
<sequence length="128" mass="13259">MGTRPDGGFRSEASPDFTDVRANPPEPVPEILKDSQMSAKFPKEPKAPENLVSLAEAAAPPVTVGSAPAMTLSGAFAAALGTRPQLGHPGSKAPPETGGRKPPVQEQAAPRIRNSKPGAPLTPRKGHR</sequence>
<reference evidence="2" key="1">
    <citation type="submission" date="2006-06" db="EMBL/GenBank/DDBJ databases">
        <title>Complete sequence of chromosome of Chelativorans sp. BNC1.</title>
        <authorList>
            <consortium name="US DOE Joint Genome Institute"/>
            <person name="Copeland A."/>
            <person name="Lucas S."/>
            <person name="Lapidus A."/>
            <person name="Barry K."/>
            <person name="Detter J.C."/>
            <person name="Glavina del Rio T."/>
            <person name="Hammon N."/>
            <person name="Israni S."/>
            <person name="Dalin E."/>
            <person name="Tice H."/>
            <person name="Pitluck S."/>
            <person name="Chertkov O."/>
            <person name="Brettin T."/>
            <person name="Bruce D."/>
            <person name="Han C."/>
            <person name="Tapia R."/>
            <person name="Gilna P."/>
            <person name="Schmutz J."/>
            <person name="Larimer F."/>
            <person name="Land M."/>
            <person name="Hauser L."/>
            <person name="Kyrpides N."/>
            <person name="Mikhailova N."/>
            <person name="Richardson P."/>
        </authorList>
    </citation>
    <scope>NUCLEOTIDE SEQUENCE</scope>
    <source>
        <strain evidence="2">BNC1</strain>
    </source>
</reference>
<protein>
    <submittedName>
        <fullName evidence="2">Uncharacterized protein</fullName>
    </submittedName>
</protein>
<dbReference type="KEGG" id="mes:Meso_2172"/>
<feature type="region of interest" description="Disordered" evidence="1">
    <location>
        <begin position="1"/>
        <end position="46"/>
    </location>
</feature>
<dbReference type="HOGENOM" id="CLU_1955687_0_0_5"/>
<evidence type="ECO:0000313" key="2">
    <source>
        <dbReference type="EMBL" id="ABG63564.1"/>
    </source>
</evidence>
<gene>
    <name evidence="2" type="ordered locus">Meso_2172</name>
</gene>
<dbReference type="EMBL" id="CP000390">
    <property type="protein sequence ID" value="ABG63564.1"/>
    <property type="molecule type" value="Genomic_DNA"/>
</dbReference>
<dbReference type="STRING" id="266779.Meso_2172"/>
<evidence type="ECO:0000256" key="1">
    <source>
        <dbReference type="SAM" id="MobiDB-lite"/>
    </source>
</evidence>